<dbReference type="AlphaFoldDB" id="A0A0E0HN47"/>
<reference evidence="2" key="2">
    <citation type="submission" date="2018-04" db="EMBL/GenBank/DDBJ databases">
        <title>OnivRS2 (Oryza nivara Reference Sequence Version 2).</title>
        <authorList>
            <person name="Zhang J."/>
            <person name="Kudrna D."/>
            <person name="Lee S."/>
            <person name="Talag J."/>
            <person name="Rajasekar S."/>
            <person name="Welchert J."/>
            <person name="Hsing Y.-I."/>
            <person name="Wing R.A."/>
        </authorList>
    </citation>
    <scope>NUCLEOTIDE SEQUENCE [LARGE SCALE GENOMIC DNA]</scope>
    <source>
        <strain evidence="2">SL10</strain>
    </source>
</reference>
<feature type="compositionally biased region" description="Pro residues" evidence="1">
    <location>
        <begin position="56"/>
        <end position="65"/>
    </location>
</feature>
<feature type="compositionally biased region" description="Low complexity" evidence="1">
    <location>
        <begin position="66"/>
        <end position="77"/>
    </location>
</feature>
<proteinExistence type="predicted"/>
<dbReference type="EnsemblPlants" id="ONIVA06G09840.1">
    <property type="protein sequence ID" value="ONIVA06G09840.1"/>
    <property type="gene ID" value="ONIVA06G09840"/>
</dbReference>
<feature type="compositionally biased region" description="Low complexity" evidence="1">
    <location>
        <begin position="138"/>
        <end position="161"/>
    </location>
</feature>
<reference evidence="2" key="1">
    <citation type="submission" date="2015-04" db="UniProtKB">
        <authorList>
            <consortium name="EnsemblPlants"/>
        </authorList>
    </citation>
    <scope>IDENTIFICATION</scope>
    <source>
        <strain evidence="2">SL10</strain>
    </source>
</reference>
<name>A0A0E0HN47_ORYNI</name>
<keyword evidence="3" id="KW-1185">Reference proteome</keyword>
<evidence type="ECO:0000256" key="1">
    <source>
        <dbReference type="SAM" id="MobiDB-lite"/>
    </source>
</evidence>
<feature type="compositionally biased region" description="Low complexity" evidence="1">
    <location>
        <begin position="21"/>
        <end position="30"/>
    </location>
</feature>
<evidence type="ECO:0000313" key="2">
    <source>
        <dbReference type="EnsemblPlants" id="ONIVA06G09840.1"/>
    </source>
</evidence>
<evidence type="ECO:0000313" key="3">
    <source>
        <dbReference type="Proteomes" id="UP000006591"/>
    </source>
</evidence>
<protein>
    <submittedName>
        <fullName evidence="2">Uncharacterized protein</fullName>
    </submittedName>
</protein>
<organism evidence="2">
    <name type="scientific">Oryza nivara</name>
    <name type="common">Indian wild rice</name>
    <name type="synonym">Oryza sativa f. spontanea</name>
    <dbReference type="NCBI Taxonomy" id="4536"/>
    <lineage>
        <taxon>Eukaryota</taxon>
        <taxon>Viridiplantae</taxon>
        <taxon>Streptophyta</taxon>
        <taxon>Embryophyta</taxon>
        <taxon>Tracheophyta</taxon>
        <taxon>Spermatophyta</taxon>
        <taxon>Magnoliopsida</taxon>
        <taxon>Liliopsida</taxon>
        <taxon>Poales</taxon>
        <taxon>Poaceae</taxon>
        <taxon>BOP clade</taxon>
        <taxon>Oryzoideae</taxon>
        <taxon>Oryzeae</taxon>
        <taxon>Oryzinae</taxon>
        <taxon>Oryza</taxon>
    </lineage>
</organism>
<sequence length="172" mass="18136">MELAKSGQPHPLANCGPTHYPSHISRSPLPSLSPPAQPIPTGSVPGHNRRRCLRPCPHPAPPPLSPAKSGAAASIAANVPSHNRHHSLCRVPPPAAPPPPRRRLMPRPPRRHPPPISSPLTSPPQPWWPRSSAVRSTSAACSPPLPALAPSYSPSASSPAYHILSGFTTTTQ</sequence>
<feature type="region of interest" description="Disordered" evidence="1">
    <location>
        <begin position="1"/>
        <end position="172"/>
    </location>
</feature>
<feature type="compositionally biased region" description="Basic residues" evidence="1">
    <location>
        <begin position="100"/>
        <end position="113"/>
    </location>
</feature>
<dbReference type="HOGENOM" id="CLU_1557759_0_0_1"/>
<accession>A0A0E0HN47</accession>
<dbReference type="Proteomes" id="UP000006591">
    <property type="component" value="Chromosome 6"/>
</dbReference>
<feature type="compositionally biased region" description="Pro residues" evidence="1">
    <location>
        <begin position="114"/>
        <end position="127"/>
    </location>
</feature>
<dbReference type="Gramene" id="ONIVA06G09840.1">
    <property type="protein sequence ID" value="ONIVA06G09840.1"/>
    <property type="gene ID" value="ONIVA06G09840"/>
</dbReference>